<dbReference type="OrthoDB" id="439808at2759"/>
<feature type="compositionally biased region" description="Polar residues" evidence="2">
    <location>
        <begin position="1"/>
        <end position="11"/>
    </location>
</feature>
<dbReference type="CDD" id="cd12363">
    <property type="entry name" value="RRM_TRA2"/>
    <property type="match status" value="1"/>
</dbReference>
<dbReference type="Gene3D" id="3.30.70.330">
    <property type="match status" value="1"/>
</dbReference>
<reference evidence="4" key="2">
    <citation type="submission" date="2020-11" db="EMBL/GenBank/DDBJ databases">
        <authorList>
            <consortium name="DOE Joint Genome Institute"/>
            <person name="Kuo A."/>
            <person name="Miyauchi S."/>
            <person name="Kiss E."/>
            <person name="Drula E."/>
            <person name="Kohler A."/>
            <person name="Sanchez-Garcia M."/>
            <person name="Andreopoulos B."/>
            <person name="Barry K.W."/>
            <person name="Bonito G."/>
            <person name="Buee M."/>
            <person name="Carver A."/>
            <person name="Chen C."/>
            <person name="Cichocki N."/>
            <person name="Clum A."/>
            <person name="Culley D."/>
            <person name="Crous P.W."/>
            <person name="Fauchery L."/>
            <person name="Girlanda M."/>
            <person name="Hayes R."/>
            <person name="Keri Z."/>
            <person name="Labutti K."/>
            <person name="Lipzen A."/>
            <person name="Lombard V."/>
            <person name="Magnuson J."/>
            <person name="Maillard F."/>
            <person name="Morin E."/>
            <person name="Murat C."/>
            <person name="Nolan M."/>
            <person name="Ohm R."/>
            <person name="Pangilinan J."/>
            <person name="Pereira M."/>
            <person name="Perotto S."/>
            <person name="Peter M."/>
            <person name="Riley R."/>
            <person name="Sitrit Y."/>
            <person name="Stielow B."/>
            <person name="Szollosi G."/>
            <person name="Zifcakova L."/>
            <person name="Stursova M."/>
            <person name="Spatafora J.W."/>
            <person name="Tedersoo L."/>
            <person name="Vaario L.-M."/>
            <person name="Yamada A."/>
            <person name="Yan M."/>
            <person name="Wang P."/>
            <person name="Xu J."/>
            <person name="Bruns T."/>
            <person name="Baldrian P."/>
            <person name="Vilgalys R."/>
            <person name="Henrissat B."/>
            <person name="Grigoriev I.V."/>
            <person name="Hibbett D."/>
            <person name="Nagy L.G."/>
            <person name="Martin F.M."/>
        </authorList>
    </citation>
    <scope>NUCLEOTIDE SEQUENCE</scope>
    <source>
        <strain evidence="4">UH-Tt-Lm1</strain>
    </source>
</reference>
<dbReference type="Pfam" id="PF00076">
    <property type="entry name" value="RRM_1"/>
    <property type="match status" value="1"/>
</dbReference>
<feature type="region of interest" description="Disordered" evidence="2">
    <location>
        <begin position="1"/>
        <end position="66"/>
    </location>
</feature>
<evidence type="ECO:0000256" key="1">
    <source>
        <dbReference type="PROSITE-ProRule" id="PRU00176"/>
    </source>
</evidence>
<evidence type="ECO:0000259" key="3">
    <source>
        <dbReference type="PROSITE" id="PS50102"/>
    </source>
</evidence>
<feature type="compositionally biased region" description="Basic and acidic residues" evidence="2">
    <location>
        <begin position="171"/>
        <end position="214"/>
    </location>
</feature>
<dbReference type="InterPro" id="IPR000504">
    <property type="entry name" value="RRM_dom"/>
</dbReference>
<dbReference type="PANTHER" id="PTHR48034">
    <property type="entry name" value="TRANSFORMER-2 SEX-DETERMINING PROTEIN-RELATED"/>
    <property type="match status" value="1"/>
</dbReference>
<comment type="caution">
    <text evidence="4">The sequence shown here is derived from an EMBL/GenBank/DDBJ whole genome shotgun (WGS) entry which is preliminary data.</text>
</comment>
<evidence type="ECO:0000313" key="5">
    <source>
        <dbReference type="Proteomes" id="UP000736335"/>
    </source>
</evidence>
<dbReference type="InterPro" id="IPR012677">
    <property type="entry name" value="Nucleotide-bd_a/b_plait_sf"/>
</dbReference>
<feature type="compositionally biased region" description="Basic and acidic residues" evidence="2">
    <location>
        <begin position="28"/>
        <end position="45"/>
    </location>
</feature>
<dbReference type="SUPFAM" id="SSF54928">
    <property type="entry name" value="RNA-binding domain, RBD"/>
    <property type="match status" value="1"/>
</dbReference>
<dbReference type="InterPro" id="IPR050441">
    <property type="entry name" value="RBM"/>
</dbReference>
<protein>
    <recommendedName>
        <fullName evidence="3">RRM domain-containing protein</fullName>
    </recommendedName>
</protein>
<dbReference type="AlphaFoldDB" id="A0A9P6LC47"/>
<accession>A0A9P6LC47</accession>
<feature type="region of interest" description="Disordered" evidence="2">
    <location>
        <begin position="146"/>
        <end position="269"/>
    </location>
</feature>
<reference evidence="4" key="1">
    <citation type="journal article" date="2020" name="Nat. Commun.">
        <title>Large-scale genome sequencing of mycorrhizal fungi provides insights into the early evolution of symbiotic traits.</title>
        <authorList>
            <person name="Miyauchi S."/>
            <person name="Kiss E."/>
            <person name="Kuo A."/>
            <person name="Drula E."/>
            <person name="Kohler A."/>
            <person name="Sanchez-Garcia M."/>
            <person name="Morin E."/>
            <person name="Andreopoulos B."/>
            <person name="Barry K.W."/>
            <person name="Bonito G."/>
            <person name="Buee M."/>
            <person name="Carver A."/>
            <person name="Chen C."/>
            <person name="Cichocki N."/>
            <person name="Clum A."/>
            <person name="Culley D."/>
            <person name="Crous P.W."/>
            <person name="Fauchery L."/>
            <person name="Girlanda M."/>
            <person name="Hayes R.D."/>
            <person name="Keri Z."/>
            <person name="LaButti K."/>
            <person name="Lipzen A."/>
            <person name="Lombard V."/>
            <person name="Magnuson J."/>
            <person name="Maillard F."/>
            <person name="Murat C."/>
            <person name="Nolan M."/>
            <person name="Ohm R.A."/>
            <person name="Pangilinan J."/>
            <person name="Pereira M.F."/>
            <person name="Perotto S."/>
            <person name="Peter M."/>
            <person name="Pfister S."/>
            <person name="Riley R."/>
            <person name="Sitrit Y."/>
            <person name="Stielow J.B."/>
            <person name="Szollosi G."/>
            <person name="Zifcakova L."/>
            <person name="Stursova M."/>
            <person name="Spatafora J.W."/>
            <person name="Tedersoo L."/>
            <person name="Vaario L.M."/>
            <person name="Yamada A."/>
            <person name="Yan M."/>
            <person name="Wang P."/>
            <person name="Xu J."/>
            <person name="Bruns T."/>
            <person name="Baldrian P."/>
            <person name="Vilgalys R."/>
            <person name="Dunand C."/>
            <person name="Henrissat B."/>
            <person name="Grigoriev I.V."/>
            <person name="Hibbett D."/>
            <person name="Nagy L.G."/>
            <person name="Martin F.M."/>
        </authorList>
    </citation>
    <scope>NUCLEOTIDE SEQUENCE</scope>
    <source>
        <strain evidence="4">UH-Tt-Lm1</strain>
    </source>
</reference>
<gene>
    <name evidence="4" type="ORF">BJ322DRAFT_1028712</name>
</gene>
<sequence>MSQFEDPSAQASVDPYSDAYTQPVALSRDQEHNPLRSRSRSRERPASYNRASTPPKRPPHAPAAPNPCNVLGIFGLSIRTTERDLDDEFSQYGRVEKVVIVYDQRSARSRGFGFITMSAVDEATRCIEKLNGIELNGRRIRVDYSVTDRPHAPTPGEYMGHRRGPVGDPGYGRHRDREDRDHRDSYRDRSPRRGYERDRDRFGRDNRGWRDRRSPSPAHGGGRGYSPGYRHRRSYSRSPPRGGSPGHYRDPNGSRGPSQPPTNGADLRW</sequence>
<keyword evidence="1" id="KW-0694">RNA-binding</keyword>
<feature type="domain" description="RRM" evidence="3">
    <location>
        <begin position="69"/>
        <end position="147"/>
    </location>
</feature>
<dbReference type="Proteomes" id="UP000736335">
    <property type="component" value="Unassembled WGS sequence"/>
</dbReference>
<dbReference type="PROSITE" id="PS50102">
    <property type="entry name" value="RRM"/>
    <property type="match status" value="1"/>
</dbReference>
<proteinExistence type="predicted"/>
<dbReference type="SMART" id="SM00360">
    <property type="entry name" value="RRM"/>
    <property type="match status" value="1"/>
</dbReference>
<keyword evidence="5" id="KW-1185">Reference proteome</keyword>
<evidence type="ECO:0000256" key="2">
    <source>
        <dbReference type="SAM" id="MobiDB-lite"/>
    </source>
</evidence>
<evidence type="ECO:0000313" key="4">
    <source>
        <dbReference type="EMBL" id="KAF9792362.1"/>
    </source>
</evidence>
<dbReference type="EMBL" id="WIUZ02000001">
    <property type="protein sequence ID" value="KAF9792362.1"/>
    <property type="molecule type" value="Genomic_DNA"/>
</dbReference>
<organism evidence="4 5">
    <name type="scientific">Thelephora terrestris</name>
    <dbReference type="NCBI Taxonomy" id="56493"/>
    <lineage>
        <taxon>Eukaryota</taxon>
        <taxon>Fungi</taxon>
        <taxon>Dikarya</taxon>
        <taxon>Basidiomycota</taxon>
        <taxon>Agaricomycotina</taxon>
        <taxon>Agaricomycetes</taxon>
        <taxon>Thelephorales</taxon>
        <taxon>Thelephoraceae</taxon>
        <taxon>Thelephora</taxon>
    </lineage>
</organism>
<name>A0A9P6LC47_9AGAM</name>
<dbReference type="InterPro" id="IPR035979">
    <property type="entry name" value="RBD_domain_sf"/>
</dbReference>
<dbReference type="GO" id="GO:0003723">
    <property type="term" value="F:RNA binding"/>
    <property type="evidence" value="ECO:0007669"/>
    <property type="project" value="UniProtKB-UniRule"/>
</dbReference>